<gene>
    <name evidence="6" type="ORF">E4O86_16865</name>
</gene>
<comment type="caution">
    <text evidence="6">The sequence shown here is derived from an EMBL/GenBank/DDBJ whole genome shotgun (WGS) entry which is preliminary data.</text>
</comment>
<keyword evidence="1" id="KW-0560">Oxidoreductase</keyword>
<dbReference type="Proteomes" id="UP000773614">
    <property type="component" value="Unassembled WGS sequence"/>
</dbReference>
<dbReference type="SUPFAM" id="SSF48179">
    <property type="entry name" value="6-phosphogluconate dehydrogenase C-terminal domain-like"/>
    <property type="match status" value="1"/>
</dbReference>
<keyword evidence="7" id="KW-1185">Reference proteome</keyword>
<accession>A0A964WUU7</accession>
<dbReference type="GO" id="GO:0016491">
    <property type="term" value="F:oxidoreductase activity"/>
    <property type="evidence" value="ECO:0007669"/>
    <property type="project" value="UniProtKB-KW"/>
</dbReference>
<dbReference type="InterPro" id="IPR029154">
    <property type="entry name" value="HIBADH-like_NADP-bd"/>
</dbReference>
<proteinExistence type="predicted"/>
<dbReference type="PANTHER" id="PTHR43580">
    <property type="entry name" value="OXIDOREDUCTASE GLYR1-RELATED"/>
    <property type="match status" value="1"/>
</dbReference>
<evidence type="ECO:0000256" key="3">
    <source>
        <dbReference type="PIRSR" id="PIRSR000103-1"/>
    </source>
</evidence>
<dbReference type="EMBL" id="SPKJ01000071">
    <property type="protein sequence ID" value="MYZ49383.1"/>
    <property type="molecule type" value="Genomic_DNA"/>
</dbReference>
<evidence type="ECO:0000256" key="2">
    <source>
        <dbReference type="ARBA" id="ARBA00023027"/>
    </source>
</evidence>
<dbReference type="SUPFAM" id="SSF51735">
    <property type="entry name" value="NAD(P)-binding Rossmann-fold domains"/>
    <property type="match status" value="1"/>
</dbReference>
<reference evidence="6" key="1">
    <citation type="submission" date="2019-03" db="EMBL/GenBank/DDBJ databases">
        <title>Afifella sp. nov., isolated from activated sludge.</title>
        <authorList>
            <person name="Li Q."/>
            <person name="Liu Y."/>
        </authorList>
    </citation>
    <scope>NUCLEOTIDE SEQUENCE</scope>
    <source>
        <strain evidence="6">L72</strain>
    </source>
</reference>
<feature type="domain" description="6-phosphogluconate dehydrogenase NADP-binding" evidence="4">
    <location>
        <begin position="7"/>
        <end position="169"/>
    </location>
</feature>
<dbReference type="Pfam" id="PF03446">
    <property type="entry name" value="NAD_binding_2"/>
    <property type="match status" value="1"/>
</dbReference>
<evidence type="ECO:0000313" key="7">
    <source>
        <dbReference type="Proteomes" id="UP000773614"/>
    </source>
</evidence>
<evidence type="ECO:0000256" key="1">
    <source>
        <dbReference type="ARBA" id="ARBA00023002"/>
    </source>
</evidence>
<dbReference type="InterPro" id="IPR015815">
    <property type="entry name" value="HIBADH-related"/>
</dbReference>
<feature type="domain" description="3-hydroxyisobutyrate dehydrogenase-like NAD-binding" evidence="5">
    <location>
        <begin position="176"/>
        <end position="275"/>
    </location>
</feature>
<protein>
    <submittedName>
        <fullName evidence="6">NAD(P)-dependent oxidoreductase</fullName>
    </submittedName>
</protein>
<evidence type="ECO:0000259" key="5">
    <source>
        <dbReference type="Pfam" id="PF14833"/>
    </source>
</evidence>
<keyword evidence="2" id="KW-0520">NAD</keyword>
<dbReference type="PANTHER" id="PTHR43580:SF2">
    <property type="entry name" value="CYTOKINE-LIKE NUCLEAR FACTOR N-PAC"/>
    <property type="match status" value="1"/>
</dbReference>
<dbReference type="InterPro" id="IPR013328">
    <property type="entry name" value="6PGD_dom2"/>
</dbReference>
<dbReference type="RefSeq" id="WP_161141724.1">
    <property type="nucleotide sequence ID" value="NZ_SPKJ01000071.1"/>
</dbReference>
<sequence length="323" mass="34665">MQENRHKLGWIGMGRMGYPMAERLIKAGYDVTVWNRTRAKAEPLAEKGAKIADRPADLADVDILFTMVSTGKDLDQVYFGAAGVVDGRSSGPMPRIFVDCSSISVEESAEFRTRINGLGSEFLVAPVSGNGKCVKAGKLSVVASGPESIYEVAKPYLQTIGGAGVAYVGEGELARFCKIAHNVMLGVVIQNLVEITVLAEKAGVPRHAFLEFINNSVMGSTFTRYKSPALVNLDWTTTFTPTLLRKDLDLGLSSARELGTPMPVTAATREALQAHFGAASLQPDPAAYLEKDFAALLETQALLSGIRVESENRPVKSGLEVEG</sequence>
<dbReference type="AlphaFoldDB" id="A0A964WUU7"/>
<dbReference type="InterPro" id="IPR006115">
    <property type="entry name" value="6PGDH_NADP-bd"/>
</dbReference>
<feature type="active site" evidence="3">
    <location>
        <position position="178"/>
    </location>
</feature>
<name>A0A964WUU7_9HYPH</name>
<dbReference type="GO" id="GO:0051287">
    <property type="term" value="F:NAD binding"/>
    <property type="evidence" value="ECO:0007669"/>
    <property type="project" value="InterPro"/>
</dbReference>
<dbReference type="InterPro" id="IPR051265">
    <property type="entry name" value="HIBADH-related_NP60_sf"/>
</dbReference>
<dbReference type="InterPro" id="IPR008927">
    <property type="entry name" value="6-PGluconate_DH-like_C_sf"/>
</dbReference>
<dbReference type="Gene3D" id="3.40.50.720">
    <property type="entry name" value="NAD(P)-binding Rossmann-like Domain"/>
    <property type="match status" value="1"/>
</dbReference>
<dbReference type="Gene3D" id="1.10.1040.10">
    <property type="entry name" value="N-(1-d-carboxylethyl)-l-norvaline Dehydrogenase, domain 2"/>
    <property type="match status" value="1"/>
</dbReference>
<dbReference type="InterPro" id="IPR036291">
    <property type="entry name" value="NAD(P)-bd_dom_sf"/>
</dbReference>
<dbReference type="Pfam" id="PF14833">
    <property type="entry name" value="NAD_binding_11"/>
    <property type="match status" value="1"/>
</dbReference>
<dbReference type="GO" id="GO:0050661">
    <property type="term" value="F:NADP binding"/>
    <property type="evidence" value="ECO:0007669"/>
    <property type="project" value="InterPro"/>
</dbReference>
<dbReference type="PIRSF" id="PIRSF000103">
    <property type="entry name" value="HIBADH"/>
    <property type="match status" value="1"/>
</dbReference>
<organism evidence="6 7">
    <name type="scientific">Propylenella binzhouense</name>
    <dbReference type="NCBI Taxonomy" id="2555902"/>
    <lineage>
        <taxon>Bacteria</taxon>
        <taxon>Pseudomonadati</taxon>
        <taxon>Pseudomonadota</taxon>
        <taxon>Alphaproteobacteria</taxon>
        <taxon>Hyphomicrobiales</taxon>
        <taxon>Propylenellaceae</taxon>
        <taxon>Propylenella</taxon>
    </lineage>
</organism>
<dbReference type="OrthoDB" id="9812907at2"/>
<evidence type="ECO:0000259" key="4">
    <source>
        <dbReference type="Pfam" id="PF03446"/>
    </source>
</evidence>
<evidence type="ECO:0000313" key="6">
    <source>
        <dbReference type="EMBL" id="MYZ49383.1"/>
    </source>
</evidence>